<dbReference type="Pfam" id="PF01027">
    <property type="entry name" value="Bax1-I"/>
    <property type="match status" value="1"/>
</dbReference>
<feature type="transmembrane region" description="Helical" evidence="5">
    <location>
        <begin position="100"/>
        <end position="122"/>
    </location>
</feature>
<feature type="compositionally biased region" description="Low complexity" evidence="6">
    <location>
        <begin position="1"/>
        <end position="24"/>
    </location>
</feature>
<feature type="transmembrane region" description="Helical" evidence="5">
    <location>
        <begin position="134"/>
        <end position="151"/>
    </location>
</feature>
<evidence type="ECO:0000256" key="4">
    <source>
        <dbReference type="ARBA" id="ARBA00023136"/>
    </source>
</evidence>
<keyword evidence="2 5" id="KW-0812">Transmembrane</keyword>
<dbReference type="AlphaFoldDB" id="A0A1Q3EUD2"/>
<reference evidence="7" key="1">
    <citation type="submission" date="2017-01" db="EMBL/GenBank/DDBJ databases">
        <title>A deep insight into the sialotranscriptome of adult male and female Cluex tarsalis mosquitoes.</title>
        <authorList>
            <person name="Ribeiro J.M."/>
            <person name="Moreira F."/>
            <person name="Bernard K.A."/>
            <person name="Calvo E."/>
        </authorList>
    </citation>
    <scope>NUCLEOTIDE SEQUENCE</scope>
    <source>
        <strain evidence="7">Kern County</strain>
        <tissue evidence="7">Salivary glands</tissue>
    </source>
</reference>
<dbReference type="EMBL" id="GFDL01016124">
    <property type="protein sequence ID" value="JAV18921.1"/>
    <property type="molecule type" value="Transcribed_RNA"/>
</dbReference>
<dbReference type="PANTHER" id="PTHR23291:SF47">
    <property type="entry name" value="TRANSMEMBRANE BAX INHIBITOR MOTIF CONTAINING 7"/>
    <property type="match status" value="1"/>
</dbReference>
<feature type="transmembrane region" description="Helical" evidence="5">
    <location>
        <begin position="163"/>
        <end position="183"/>
    </location>
</feature>
<feature type="compositionally biased region" description="Pro residues" evidence="6">
    <location>
        <begin position="25"/>
        <end position="42"/>
    </location>
</feature>
<feature type="transmembrane region" description="Helical" evidence="5">
    <location>
        <begin position="220"/>
        <end position="238"/>
    </location>
</feature>
<feature type="transmembrane region" description="Helical" evidence="5">
    <location>
        <begin position="244"/>
        <end position="261"/>
    </location>
</feature>
<organism evidence="7">
    <name type="scientific">Culex tarsalis</name>
    <name type="common">Encephalitis mosquito</name>
    <dbReference type="NCBI Taxonomy" id="7177"/>
    <lineage>
        <taxon>Eukaryota</taxon>
        <taxon>Metazoa</taxon>
        <taxon>Ecdysozoa</taxon>
        <taxon>Arthropoda</taxon>
        <taxon>Hexapoda</taxon>
        <taxon>Insecta</taxon>
        <taxon>Pterygota</taxon>
        <taxon>Neoptera</taxon>
        <taxon>Endopterygota</taxon>
        <taxon>Diptera</taxon>
        <taxon>Nematocera</taxon>
        <taxon>Culicoidea</taxon>
        <taxon>Culicidae</taxon>
        <taxon>Culicinae</taxon>
        <taxon>Culicini</taxon>
        <taxon>Culex</taxon>
        <taxon>Culex</taxon>
    </lineage>
</organism>
<dbReference type="GO" id="GO:0016020">
    <property type="term" value="C:membrane"/>
    <property type="evidence" value="ECO:0007669"/>
    <property type="project" value="UniProtKB-SubCell"/>
</dbReference>
<keyword evidence="3 5" id="KW-1133">Transmembrane helix</keyword>
<accession>A0A1Q3EUD2</accession>
<feature type="region of interest" description="Disordered" evidence="6">
    <location>
        <begin position="1"/>
        <end position="62"/>
    </location>
</feature>
<evidence type="ECO:0000256" key="1">
    <source>
        <dbReference type="ARBA" id="ARBA00004141"/>
    </source>
</evidence>
<feature type="transmembrane region" description="Helical" evidence="5">
    <location>
        <begin position="281"/>
        <end position="304"/>
    </location>
</feature>
<dbReference type="InterPro" id="IPR006214">
    <property type="entry name" value="Bax_inhibitor_1-related"/>
</dbReference>
<keyword evidence="4 5" id="KW-0472">Membrane</keyword>
<protein>
    <submittedName>
        <fullName evidence="7">Putative n-methyl-d-aspartate receptor glutamate-binding subunit</fullName>
    </submittedName>
</protein>
<sequence>MYDPNQQYYGGYPQQPGYAQGGYAPPYPPPQQQMNPGYPPQPFYGQPGGAPPPGFQGFPQAPGPMGPEMGGYGVYDPENAEAKNFDFTDQSIRRGFIRKVYSILTVQLSITLGFICLFMYHRPTNIWVKQHPEMFWIAFGVMLVTLISMACCSSVRRKAPMNFIFLGLFTLAQSFLLGITTARFSSQEVLLAVGITAAVCLGLTLFAFQTKWDFTVMGGVLFVAVIILMLFGIIAIFFPGKTITIVYASFGALIFSIYLIYDTQLMMGGEHKYSISPEEYIFAALNLYLDIINIFLYILTIIGASRD</sequence>
<feature type="transmembrane region" description="Helical" evidence="5">
    <location>
        <begin position="189"/>
        <end position="208"/>
    </location>
</feature>
<evidence type="ECO:0000256" key="5">
    <source>
        <dbReference type="RuleBase" id="RU004379"/>
    </source>
</evidence>
<evidence type="ECO:0000256" key="2">
    <source>
        <dbReference type="ARBA" id="ARBA00022692"/>
    </source>
</evidence>
<keyword evidence="7" id="KW-0675">Receptor</keyword>
<dbReference type="CDD" id="cd10428">
    <property type="entry name" value="LFG_like"/>
    <property type="match status" value="1"/>
</dbReference>
<evidence type="ECO:0000256" key="3">
    <source>
        <dbReference type="ARBA" id="ARBA00022989"/>
    </source>
</evidence>
<dbReference type="PANTHER" id="PTHR23291">
    <property type="entry name" value="BAX INHIBITOR-RELATED"/>
    <property type="match status" value="1"/>
</dbReference>
<proteinExistence type="inferred from homology"/>
<evidence type="ECO:0000256" key="6">
    <source>
        <dbReference type="SAM" id="MobiDB-lite"/>
    </source>
</evidence>
<evidence type="ECO:0000313" key="7">
    <source>
        <dbReference type="EMBL" id="JAV18921.1"/>
    </source>
</evidence>
<comment type="similarity">
    <text evidence="5">Belongs to the BI1 family.</text>
</comment>
<name>A0A1Q3EUD2_CULTA</name>
<comment type="subcellular location">
    <subcellularLocation>
        <location evidence="1">Membrane</location>
        <topology evidence="1">Multi-pass membrane protein</topology>
    </subcellularLocation>
</comment>